<dbReference type="Pfam" id="PF06398">
    <property type="entry name" value="Pex24p"/>
    <property type="match status" value="2"/>
</dbReference>
<keyword evidence="7" id="KW-1185">Reference proteome</keyword>
<dbReference type="InterPro" id="IPR013320">
    <property type="entry name" value="ConA-like_dom_sf"/>
</dbReference>
<evidence type="ECO:0000259" key="5">
    <source>
        <dbReference type="PROSITE" id="PS51304"/>
    </source>
</evidence>
<proteinExistence type="inferred from homology"/>
<dbReference type="SMART" id="SM00276">
    <property type="entry name" value="GLECT"/>
    <property type="match status" value="1"/>
</dbReference>
<feature type="region of interest" description="Disordered" evidence="4">
    <location>
        <begin position="436"/>
        <end position="461"/>
    </location>
</feature>
<dbReference type="InterPro" id="IPR010482">
    <property type="entry name" value="TECPR1-like_DysF"/>
</dbReference>
<keyword evidence="2" id="KW-0430">Lectin</keyword>
<comment type="caution">
    <text evidence="6">The sequence shown here is derived from an EMBL/GenBank/DDBJ whole genome shotgun (WGS) entry which is preliminary data.</text>
</comment>
<accession>A0AAV1KJ64</accession>
<evidence type="ECO:0000256" key="4">
    <source>
        <dbReference type="SAM" id="MobiDB-lite"/>
    </source>
</evidence>
<dbReference type="GO" id="GO:0030246">
    <property type="term" value="F:carbohydrate binding"/>
    <property type="evidence" value="ECO:0007669"/>
    <property type="project" value="UniProtKB-KW"/>
</dbReference>
<dbReference type="AlphaFoldDB" id="A0AAV1KJ64"/>
<dbReference type="GO" id="GO:0005737">
    <property type="term" value="C:cytoplasm"/>
    <property type="evidence" value="ECO:0007669"/>
    <property type="project" value="UniProtKB-ARBA"/>
</dbReference>
<dbReference type="Proteomes" id="UP001314205">
    <property type="component" value="Unassembled WGS sequence"/>
</dbReference>
<name>A0AAV1KJ64_9NEOP</name>
<dbReference type="PROSITE" id="PS51304">
    <property type="entry name" value="GALECTIN"/>
    <property type="match status" value="1"/>
</dbReference>
<reference evidence="6 7" key="1">
    <citation type="submission" date="2023-11" db="EMBL/GenBank/DDBJ databases">
        <authorList>
            <person name="Hedman E."/>
            <person name="Englund M."/>
            <person name="Stromberg M."/>
            <person name="Nyberg Akerstrom W."/>
            <person name="Nylinder S."/>
            <person name="Jareborg N."/>
            <person name="Kallberg Y."/>
            <person name="Kronander E."/>
        </authorList>
    </citation>
    <scope>NUCLEOTIDE SEQUENCE [LARGE SCALE GENOMIC DNA]</scope>
</reference>
<sequence>MSSNSLLFSINNEGKVYALPTSGSCWREFMYLGIEFKTLSAVPHFLWAVGGDRQIYLHVHGLEIPIRVKEESYENERWLPLEGFTGRLLPTDRYHFSSQDGSKDRAIDSIRLPSMAWQWEGEWQLELTLDGQPLDHDGWSYAVDFPAQFSPMKQWKSCVRRRKWIRYRKFSAMNSWCAIAPLHKDPTQEPFIDVSIGGNHIPYATPGTLSVWAITAHGRVMYRTGVSTSSPEGQKWINVSIPPNCDIKQLSVGPTGLVWALLWTGRAIIRKGVTKDCPTGEAWLEVKSPPETKLSVLSVGYNAVWAISSDTRVWFRKGIDGNLSGSSEAAAMGTGWLEINGNMVHISVGINDQVFAIGESNKNVYWRSGITPAELTGKRWRMLQANMQLSRTSSTASIISSASNPKHQSLNLLPESAITELKSNITLHSSWEESHSAPIENTLPIKPSNASRPKKSTNLDSIDLTGKSYETTLKNPRAWSPVRSVGSVVGMEAQPDSDSSVFDVDSGMYFDDDVSQTAWGTCDTTWSIVEAGGCVVDTINVPHWFSDSQNAFNSDITAEWRLKILESLKNRHNTEFDLTQYGLAIEEKGWTRSSEARLVNANNSSEDCIISLYWHAYENTGTLSVFQPDGTIKFILNLGEIVCITTSSEPSSPRISLTVPNQTKDIIKIQYMTEMEQEEWLNVLVDITSQIHGLSGRPSNNSVWAITNSGDILNWDPMPAKLNSEENGKYSKEFQVFGKNIMSGFSTTLHNNFTPGCMLIMSGSLFDEIKRFHINFQGPEIKKQRHKIETEVCEIPFHFNVRFDENAVICNSKISGHWGAEERHKLPLARGQEFTIMFVCEVKGFKVIINDEKYCSYKHRLSPETITSVLVQGPLKLYNMEYLSTSVIIGPDEMFWRMMGGYLRKVECSQNGFVWGISHDHRAWVYTGGWGGGILKGIGGNEGIHPMTDTQTYCVYENQRWNPLSGYTSTGLPTDRYMWSDITGRLKRTREHTKLLNRHWHWISEWMIDYNTPGGVDNEGWQYATDFPAPYHGKKVFTDCVRRRRWYRKAQINTEGPWIRAGNTGLLDISVWGNGEEVSVWAVTVGGDAIYRTGITAASPAGVHWEHVNSPQALLAISTCNNIIWTVGRKGELYYREGISGTNPAGSSWKLIEAPKCGFAYGQKATVGAKAVSLTKTTAWVLLTNGTIAVRTSISKEQQDGTQWKYISDYEFLFKHISCIEKEVWAVRCDGTLQRRLGVTADNPTGTTWQSVLTGNFVHVSARGGSFA</sequence>
<dbReference type="InterPro" id="IPR006624">
    <property type="entry name" value="Beta-propeller_rpt_TECPR"/>
</dbReference>
<protein>
    <recommendedName>
        <fullName evidence="5">Galectin domain-containing protein</fullName>
    </recommendedName>
</protein>
<evidence type="ECO:0000313" key="7">
    <source>
        <dbReference type="Proteomes" id="UP001314205"/>
    </source>
</evidence>
<keyword evidence="3" id="KW-0677">Repeat</keyword>
<dbReference type="Pfam" id="PF06462">
    <property type="entry name" value="Hyd_WA"/>
    <property type="match status" value="6"/>
</dbReference>
<dbReference type="SMART" id="SM00693">
    <property type="entry name" value="DysFN"/>
    <property type="match status" value="2"/>
</dbReference>
<dbReference type="Pfam" id="PF19193">
    <property type="entry name" value="Tectonin"/>
    <property type="match status" value="1"/>
</dbReference>
<evidence type="ECO:0000313" key="6">
    <source>
        <dbReference type="EMBL" id="CAK1581904.1"/>
    </source>
</evidence>
<dbReference type="SMART" id="SM00694">
    <property type="entry name" value="DysFC"/>
    <property type="match status" value="2"/>
</dbReference>
<evidence type="ECO:0000256" key="3">
    <source>
        <dbReference type="ARBA" id="ARBA00022737"/>
    </source>
</evidence>
<comment type="similarity">
    <text evidence="1">Belongs to the TECPR1 family.</text>
</comment>
<feature type="domain" description="Galectin" evidence="5">
    <location>
        <begin position="745"/>
        <end position="883"/>
    </location>
</feature>
<dbReference type="InterPro" id="IPR001079">
    <property type="entry name" value="Galectin_CRD"/>
</dbReference>
<organism evidence="6 7">
    <name type="scientific">Parnassius mnemosyne</name>
    <name type="common">clouded apollo</name>
    <dbReference type="NCBI Taxonomy" id="213953"/>
    <lineage>
        <taxon>Eukaryota</taxon>
        <taxon>Metazoa</taxon>
        <taxon>Ecdysozoa</taxon>
        <taxon>Arthropoda</taxon>
        <taxon>Hexapoda</taxon>
        <taxon>Insecta</taxon>
        <taxon>Pterygota</taxon>
        <taxon>Neoptera</taxon>
        <taxon>Endopterygota</taxon>
        <taxon>Lepidoptera</taxon>
        <taxon>Glossata</taxon>
        <taxon>Ditrysia</taxon>
        <taxon>Papilionoidea</taxon>
        <taxon>Papilionidae</taxon>
        <taxon>Parnassiinae</taxon>
        <taxon>Parnassini</taxon>
        <taxon>Parnassius</taxon>
        <taxon>Driopa</taxon>
    </lineage>
</organism>
<dbReference type="SUPFAM" id="SSF49899">
    <property type="entry name" value="Concanavalin A-like lectins/glucanases"/>
    <property type="match status" value="1"/>
</dbReference>
<feature type="compositionally biased region" description="Polar residues" evidence="4">
    <location>
        <begin position="448"/>
        <end position="460"/>
    </location>
</feature>
<dbReference type="GO" id="GO:0098588">
    <property type="term" value="C:bounding membrane of organelle"/>
    <property type="evidence" value="ECO:0007669"/>
    <property type="project" value="UniProtKB-ARBA"/>
</dbReference>
<dbReference type="SMART" id="SM00908">
    <property type="entry name" value="Gal-bind_lectin"/>
    <property type="match status" value="1"/>
</dbReference>
<gene>
    <name evidence="6" type="ORF">PARMNEM_LOCUS3514</name>
</gene>
<dbReference type="PANTHER" id="PTHR23250:SF1">
    <property type="entry name" value="TECTONIN BETA-PROPELLER REPEAT-CONTAINING PROTEIN 1"/>
    <property type="match status" value="1"/>
</dbReference>
<dbReference type="SMART" id="SM00706">
    <property type="entry name" value="TECPR"/>
    <property type="match status" value="11"/>
</dbReference>
<evidence type="ECO:0000256" key="2">
    <source>
        <dbReference type="ARBA" id="ARBA00022734"/>
    </source>
</evidence>
<dbReference type="PANTHER" id="PTHR23250">
    <property type="entry name" value="DYSFERLIN-RELATED"/>
    <property type="match status" value="1"/>
</dbReference>
<dbReference type="CDD" id="cd00070">
    <property type="entry name" value="GLECT"/>
    <property type="match status" value="1"/>
</dbReference>
<dbReference type="InterPro" id="IPR006614">
    <property type="entry name" value="Peroxin/Ferlin"/>
</dbReference>
<dbReference type="Gene3D" id="2.60.120.200">
    <property type="match status" value="1"/>
</dbReference>
<dbReference type="InterPro" id="IPR051513">
    <property type="entry name" value="Tectonin_beta-prop"/>
</dbReference>
<dbReference type="EMBL" id="CAVLGL010000035">
    <property type="protein sequence ID" value="CAK1581904.1"/>
    <property type="molecule type" value="Genomic_DNA"/>
</dbReference>
<dbReference type="Pfam" id="PF00337">
    <property type="entry name" value="Gal-bind_lectin"/>
    <property type="match status" value="1"/>
</dbReference>
<evidence type="ECO:0000256" key="1">
    <source>
        <dbReference type="ARBA" id="ARBA00005966"/>
    </source>
</evidence>